<keyword evidence="2" id="KW-1185">Reference proteome</keyword>
<dbReference type="Proteomes" id="UP000729402">
    <property type="component" value="Unassembled WGS sequence"/>
</dbReference>
<gene>
    <name evidence="1" type="ORF">GUJ93_ZPchr0010g9850</name>
</gene>
<reference evidence="1" key="1">
    <citation type="journal article" date="2021" name="bioRxiv">
        <title>Whole Genome Assembly and Annotation of Northern Wild Rice, Zizania palustris L., Supports a Whole Genome Duplication in the Zizania Genus.</title>
        <authorList>
            <person name="Haas M."/>
            <person name="Kono T."/>
            <person name="Macchietto M."/>
            <person name="Millas R."/>
            <person name="McGilp L."/>
            <person name="Shao M."/>
            <person name="Duquette J."/>
            <person name="Hirsch C.N."/>
            <person name="Kimball J."/>
        </authorList>
    </citation>
    <scope>NUCLEOTIDE SEQUENCE</scope>
    <source>
        <tissue evidence="1">Fresh leaf tissue</tissue>
    </source>
</reference>
<protein>
    <submittedName>
        <fullName evidence="1">Uncharacterized protein</fullName>
    </submittedName>
</protein>
<evidence type="ECO:0000313" key="1">
    <source>
        <dbReference type="EMBL" id="KAG8086154.1"/>
    </source>
</evidence>
<evidence type="ECO:0000313" key="2">
    <source>
        <dbReference type="Proteomes" id="UP000729402"/>
    </source>
</evidence>
<name>A0A8J5WC13_ZIZPA</name>
<dbReference type="EMBL" id="JAAALK010000082">
    <property type="protein sequence ID" value="KAG8086154.1"/>
    <property type="molecule type" value="Genomic_DNA"/>
</dbReference>
<comment type="caution">
    <text evidence="1">The sequence shown here is derived from an EMBL/GenBank/DDBJ whole genome shotgun (WGS) entry which is preliminary data.</text>
</comment>
<dbReference type="AlphaFoldDB" id="A0A8J5WC13"/>
<reference evidence="1" key="2">
    <citation type="submission" date="2021-02" db="EMBL/GenBank/DDBJ databases">
        <authorList>
            <person name="Kimball J.A."/>
            <person name="Haas M.W."/>
            <person name="Macchietto M."/>
            <person name="Kono T."/>
            <person name="Duquette J."/>
            <person name="Shao M."/>
        </authorList>
    </citation>
    <scope>NUCLEOTIDE SEQUENCE</scope>
    <source>
        <tissue evidence="1">Fresh leaf tissue</tissue>
    </source>
</reference>
<sequence length="79" mass="8432">MRRKSKRARSLAPGLDFRLLARARQVAWCTPQAAGHATGVKARPAPARPHPLFFPESRGVSFSGLGGLSLPRALADLTG</sequence>
<accession>A0A8J5WC13</accession>
<organism evidence="1 2">
    <name type="scientific">Zizania palustris</name>
    <name type="common">Northern wild rice</name>
    <dbReference type="NCBI Taxonomy" id="103762"/>
    <lineage>
        <taxon>Eukaryota</taxon>
        <taxon>Viridiplantae</taxon>
        <taxon>Streptophyta</taxon>
        <taxon>Embryophyta</taxon>
        <taxon>Tracheophyta</taxon>
        <taxon>Spermatophyta</taxon>
        <taxon>Magnoliopsida</taxon>
        <taxon>Liliopsida</taxon>
        <taxon>Poales</taxon>
        <taxon>Poaceae</taxon>
        <taxon>BOP clade</taxon>
        <taxon>Oryzoideae</taxon>
        <taxon>Oryzeae</taxon>
        <taxon>Zizaniinae</taxon>
        <taxon>Zizania</taxon>
    </lineage>
</organism>
<proteinExistence type="predicted"/>